<evidence type="ECO:0000256" key="1">
    <source>
        <dbReference type="SAM" id="Coils"/>
    </source>
</evidence>
<comment type="caution">
    <text evidence="3">The sequence shown here is derived from an EMBL/GenBank/DDBJ whole genome shotgun (WGS) entry which is preliminary data.</text>
</comment>
<dbReference type="EMBL" id="BKCJ010190370">
    <property type="protein sequence ID" value="GEY57667.1"/>
    <property type="molecule type" value="Genomic_DNA"/>
</dbReference>
<organism evidence="3">
    <name type="scientific">Tanacetum cinerariifolium</name>
    <name type="common">Dalmatian daisy</name>
    <name type="synonym">Chrysanthemum cinerariifolium</name>
    <dbReference type="NCBI Taxonomy" id="118510"/>
    <lineage>
        <taxon>Eukaryota</taxon>
        <taxon>Viridiplantae</taxon>
        <taxon>Streptophyta</taxon>
        <taxon>Embryophyta</taxon>
        <taxon>Tracheophyta</taxon>
        <taxon>Spermatophyta</taxon>
        <taxon>Magnoliopsida</taxon>
        <taxon>eudicotyledons</taxon>
        <taxon>Gunneridae</taxon>
        <taxon>Pentapetalae</taxon>
        <taxon>asterids</taxon>
        <taxon>campanulids</taxon>
        <taxon>Asterales</taxon>
        <taxon>Asteraceae</taxon>
        <taxon>Asteroideae</taxon>
        <taxon>Anthemideae</taxon>
        <taxon>Anthemidinae</taxon>
        <taxon>Tanacetum</taxon>
    </lineage>
</organism>
<sequence length="253" mass="28953">MSTVAKEIKRLEKNQKTRNPGMKLFKIGTSKKKTLDKENVSKQGRDESNKTEELNLSYKGSGETKVFDYNTIAEKNVNAVEPVSTAGVAVNTADEMTTMADTLMAIRSTRPRTTSAVILNVEEEPRRATPLPTVQSQDKEQAQFEREQRIAKEKAKEQEANDAALIEQMEDVQARMDADVLLSKRFQQEEREQFTINEQARMLVDLIVERKREQKWINDFVPMDSEVVNDSEQQAESSKKRSRVDHDKESVKK</sequence>
<feature type="compositionally biased region" description="Basic and acidic residues" evidence="2">
    <location>
        <begin position="244"/>
        <end position="253"/>
    </location>
</feature>
<name>A0A699HQ05_TANCI</name>
<feature type="region of interest" description="Disordered" evidence="2">
    <location>
        <begin position="225"/>
        <end position="253"/>
    </location>
</feature>
<protein>
    <submittedName>
        <fullName evidence="3">Uncharacterized protein</fullName>
    </submittedName>
</protein>
<keyword evidence="1" id="KW-0175">Coiled coil</keyword>
<feature type="compositionally biased region" description="Basic and acidic residues" evidence="2">
    <location>
        <begin position="33"/>
        <end position="53"/>
    </location>
</feature>
<dbReference type="AlphaFoldDB" id="A0A699HQ05"/>
<feature type="coiled-coil region" evidence="1">
    <location>
        <begin position="141"/>
        <end position="175"/>
    </location>
</feature>
<evidence type="ECO:0000256" key="2">
    <source>
        <dbReference type="SAM" id="MobiDB-lite"/>
    </source>
</evidence>
<reference evidence="3" key="1">
    <citation type="journal article" date="2019" name="Sci. Rep.">
        <title>Draft genome of Tanacetum cinerariifolium, the natural source of mosquito coil.</title>
        <authorList>
            <person name="Yamashiro T."/>
            <person name="Shiraishi A."/>
            <person name="Satake H."/>
            <person name="Nakayama K."/>
        </authorList>
    </citation>
    <scope>NUCLEOTIDE SEQUENCE</scope>
</reference>
<feature type="region of interest" description="Disordered" evidence="2">
    <location>
        <begin position="1"/>
        <end position="53"/>
    </location>
</feature>
<gene>
    <name evidence="3" type="ORF">Tci_429641</name>
</gene>
<accession>A0A699HQ05</accession>
<evidence type="ECO:0000313" key="3">
    <source>
        <dbReference type="EMBL" id="GEY57667.1"/>
    </source>
</evidence>
<feature type="compositionally biased region" description="Basic and acidic residues" evidence="2">
    <location>
        <begin position="1"/>
        <end position="15"/>
    </location>
</feature>
<proteinExistence type="predicted"/>